<dbReference type="InterPro" id="IPR027417">
    <property type="entry name" value="P-loop_NTPase"/>
</dbReference>
<dbReference type="EMBL" id="LR798321">
    <property type="protein sequence ID" value="CAB5223500.1"/>
    <property type="molecule type" value="Genomic_DNA"/>
</dbReference>
<protein>
    <submittedName>
        <fullName evidence="1">Large terminase protein</fullName>
    </submittedName>
</protein>
<dbReference type="Gene3D" id="3.40.50.300">
    <property type="entry name" value="P-loop containing nucleotide triphosphate hydrolases"/>
    <property type="match status" value="1"/>
</dbReference>
<accession>A0A6J7X0H5</accession>
<gene>
    <name evidence="1" type="ORF">UFOVP383_98</name>
</gene>
<dbReference type="Gene3D" id="3.30.420.240">
    <property type="match status" value="1"/>
</dbReference>
<proteinExistence type="predicted"/>
<organism evidence="1">
    <name type="scientific">uncultured Caudovirales phage</name>
    <dbReference type="NCBI Taxonomy" id="2100421"/>
    <lineage>
        <taxon>Viruses</taxon>
        <taxon>Duplodnaviria</taxon>
        <taxon>Heunggongvirae</taxon>
        <taxon>Uroviricota</taxon>
        <taxon>Caudoviricetes</taxon>
        <taxon>Peduoviridae</taxon>
        <taxon>Maltschvirus</taxon>
        <taxon>Maltschvirus maltsch</taxon>
    </lineage>
</organism>
<name>A0A6J7X0H5_9CAUD</name>
<sequence>MSRLSCSDFAQHALGIDLWPRQREILDDLFENNISHSIWAMGRRSSKTFMAALCAVYMCFVKAPVYIKRVRKGEKWYIVTVANDLQQAKIALNNIRQLITASPLANEIVRETAMEIEMSNNCIFQAIPASARASRGKAVAGIVFDELAFGLEGDANRGAKAMFDALSPSIAQFGRDGKIIELSSPWLTDGLFYDHFVQAKEGEMQGMQALQVPTWEINPNLPWGCDFLENARKKDEEAFWVEFGAQFRGNQSCLLASEIVDAAINKQRTVLPPSQDFYGTYVLSLDPARGGVGRDDYTACIVHYDKGTLVVDKFHAFVADFEINGKKEVNIRGVEDWIREHHKLYNFDSIVLDQYNSSGTIQALSADYPIEELTWSVSTKQKAFGKMKELFNSGLVDLYWHEKAVKQLKNLGVVYKASGQWSITGGKESGVDDFAFALAAAVLQASKEDDINWIESLVR</sequence>
<evidence type="ECO:0000313" key="1">
    <source>
        <dbReference type="EMBL" id="CAB5223500.1"/>
    </source>
</evidence>
<reference evidence="1" key="1">
    <citation type="submission" date="2020-05" db="EMBL/GenBank/DDBJ databases">
        <authorList>
            <person name="Chiriac C."/>
            <person name="Salcher M."/>
            <person name="Ghai R."/>
            <person name="Kavagutti S V."/>
        </authorList>
    </citation>
    <scope>NUCLEOTIDE SEQUENCE</scope>
</reference>